<dbReference type="EMBL" id="KN796132">
    <property type="protein sequence ID" value="KUI64355.1"/>
    <property type="molecule type" value="Genomic_DNA"/>
</dbReference>
<dbReference type="OrthoDB" id="5410873at2759"/>
<evidence type="ECO:0000313" key="3">
    <source>
        <dbReference type="EMBL" id="KUI64355.1"/>
    </source>
</evidence>
<dbReference type="SUPFAM" id="SSF52047">
    <property type="entry name" value="RNI-like"/>
    <property type="match status" value="1"/>
</dbReference>
<feature type="transmembrane region" description="Helical" evidence="2">
    <location>
        <begin position="20"/>
        <end position="45"/>
    </location>
</feature>
<proteinExistence type="predicted"/>
<keyword evidence="2" id="KW-0472">Membrane</keyword>
<evidence type="ECO:0000313" key="4">
    <source>
        <dbReference type="Proteomes" id="UP000078559"/>
    </source>
</evidence>
<sequence>MTVTPIASSGSNPTTYNNNAAQIGLGVALGVVFIIAAVLVTALSMKTRSEIVLRRRAEVDLAMARGAQPPLQSYGFRDNPSSPPQWVHPPVELLGRELSSWPMEGGSDADARHLFALGRNGQDGVTAGVLEEEGGKIFLTTLILLASFINTSCDSDINKQHQQPSQPSQPSPPQPPPSSPTDMHRIDRLPDDIQCRIFHDLDQVSKRQLNNTSRSLRKVTAPYFNPSIRITESFNEKEALLLTLQQHGRELIDELNFCVRPKALDNQDTQVGPGKPGVSTAAQEILSGTHTPNLRRINLEYDFELEKEAPTKFEQGVAAFDQPKEEEALLQLENDQTWRRLLADTWNALSANRSVTHLSFKRFVPVWSSAFHSAEFRKFMGRLERLDISIFGMKNGRRSINTVPTYNDSLQSLLKVFFLHASSLKRLTLQASQQAPLSARGNYHIPLSLKATQLPKLEHLALKNCFIGFELAHFINGHSTTLKTLDLHNCYAYRSTSTVDESSSGGMYWAPFLALINKPGMKLRRLTLSDDHIPLTIDDKRLAKYNPEKANEPEDVKNVRRAQKANPKKRLLLYAYLRDYSGELWMNKDAIVSSFEAGDDQWAYDELVSAMKRNAEGSQEAAEEEVQENGAADSGCEVDDSTEIYELPG</sequence>
<evidence type="ECO:0000256" key="1">
    <source>
        <dbReference type="SAM" id="MobiDB-lite"/>
    </source>
</evidence>
<keyword evidence="2" id="KW-0812">Transmembrane</keyword>
<gene>
    <name evidence="3" type="ORF">VM1G_11166</name>
</gene>
<protein>
    <recommendedName>
        <fullName evidence="5">F-box domain-containing protein</fullName>
    </recommendedName>
</protein>
<accession>A0A194VKG0</accession>
<keyword evidence="4" id="KW-1185">Reference proteome</keyword>
<dbReference type="InterPro" id="IPR032675">
    <property type="entry name" value="LRR_dom_sf"/>
</dbReference>
<feature type="region of interest" description="Disordered" evidence="1">
    <location>
        <begin position="615"/>
        <end position="649"/>
    </location>
</feature>
<feature type="region of interest" description="Disordered" evidence="1">
    <location>
        <begin position="155"/>
        <end position="186"/>
    </location>
</feature>
<name>A0A194VKG0_CYTMA</name>
<dbReference type="Gene3D" id="3.80.10.10">
    <property type="entry name" value="Ribonuclease Inhibitor"/>
    <property type="match status" value="1"/>
</dbReference>
<dbReference type="AlphaFoldDB" id="A0A194VKG0"/>
<dbReference type="Proteomes" id="UP000078559">
    <property type="component" value="Unassembled WGS sequence"/>
</dbReference>
<feature type="compositionally biased region" description="Pro residues" evidence="1">
    <location>
        <begin position="167"/>
        <end position="179"/>
    </location>
</feature>
<evidence type="ECO:0000256" key="2">
    <source>
        <dbReference type="SAM" id="Phobius"/>
    </source>
</evidence>
<keyword evidence="2" id="KW-1133">Transmembrane helix</keyword>
<reference evidence="3" key="1">
    <citation type="submission" date="2014-12" db="EMBL/GenBank/DDBJ databases">
        <title>Genome Sequence of Valsa Canker Pathogens Uncovers a Specific Adaption of Colonization on Woody Bark.</title>
        <authorList>
            <person name="Yin Z."/>
            <person name="Liu H."/>
            <person name="Gao X."/>
            <person name="Li Z."/>
            <person name="Song N."/>
            <person name="Ke X."/>
            <person name="Dai Q."/>
            <person name="Wu Y."/>
            <person name="Sun Y."/>
            <person name="Xu J.-R."/>
            <person name="Kang Z.K."/>
            <person name="Wang L."/>
            <person name="Huang L."/>
        </authorList>
    </citation>
    <scope>NUCLEOTIDE SEQUENCE [LARGE SCALE GENOMIC DNA]</scope>
    <source>
        <strain evidence="3">03-8</strain>
    </source>
</reference>
<evidence type="ECO:0008006" key="5">
    <source>
        <dbReference type="Google" id="ProtNLM"/>
    </source>
</evidence>
<organism evidence="3 4">
    <name type="scientific">Cytospora mali</name>
    <name type="common">Apple Valsa canker fungus</name>
    <name type="synonym">Valsa mali</name>
    <dbReference type="NCBI Taxonomy" id="578113"/>
    <lineage>
        <taxon>Eukaryota</taxon>
        <taxon>Fungi</taxon>
        <taxon>Dikarya</taxon>
        <taxon>Ascomycota</taxon>
        <taxon>Pezizomycotina</taxon>
        <taxon>Sordariomycetes</taxon>
        <taxon>Sordariomycetidae</taxon>
        <taxon>Diaporthales</taxon>
        <taxon>Cytosporaceae</taxon>
        <taxon>Cytospora</taxon>
    </lineage>
</organism>